<reference evidence="2 4" key="1">
    <citation type="submission" date="2017-12" db="EMBL/GenBank/DDBJ databases">
        <title>Genome sequence of the mycotoxigenic crop pathogen Fusarium proliferatum, strain ITEM 2341 from Date Palm.</title>
        <authorList>
            <person name="Almiman B.F."/>
            <person name="Shittu T.A."/>
            <person name="Muthumeenakshi S."/>
            <person name="Baroncelli R."/>
            <person name="Sreenivasaprasada S."/>
        </authorList>
    </citation>
    <scope>NUCLEOTIDE SEQUENCE [LARGE SCALE GENOMIC DNA]</scope>
    <source>
        <strain evidence="2 4">ITEM 2341</strain>
    </source>
</reference>
<dbReference type="EMBL" id="MRDB01000043">
    <property type="protein sequence ID" value="RKL32505.1"/>
    <property type="molecule type" value="Genomic_DNA"/>
</dbReference>
<proteinExistence type="predicted"/>
<dbReference type="Proteomes" id="UP000283569">
    <property type="component" value="Unassembled WGS sequence"/>
</dbReference>
<sequence>MPKYSDPTALSQLSTFSLLPSFTLKSSTRRIIRKTQSNSIPLSQPSQTFSTAIMSVDLPVDRLELDALREKIAIMSDENKYLNDQNDNLVENNGHLAIENEETKKKLALAEKRAQRYFDFWRSAEEELTRQLELNDELKQQLEAAKAEAHKASN</sequence>
<evidence type="ECO:0000313" key="2">
    <source>
        <dbReference type="EMBL" id="RBA14487.1"/>
    </source>
</evidence>
<reference evidence="3 5" key="2">
    <citation type="journal article" date="2018" name="Sci. Rep.">
        <title>Characterisation of pathogen-specific regions and novel effector candidates in Fusarium oxysporum f. sp. cepae.</title>
        <authorList>
            <person name="Armitage A.D."/>
            <person name="Taylor A."/>
            <person name="Sobczyk M.K."/>
            <person name="Baxter L."/>
            <person name="Greenfield B.P."/>
            <person name="Bates H.J."/>
            <person name="Wilson F."/>
            <person name="Jackson A.C."/>
            <person name="Ott S."/>
            <person name="Harrison R.J."/>
            <person name="Clarkson J.P."/>
        </authorList>
    </citation>
    <scope>NUCLEOTIDE SEQUENCE [LARGE SCALE GENOMIC DNA]</scope>
    <source>
        <strain evidence="3 5">Fp_A8</strain>
    </source>
</reference>
<evidence type="ECO:0000256" key="1">
    <source>
        <dbReference type="SAM" id="Coils"/>
    </source>
</evidence>
<dbReference type="Proteomes" id="UP000251714">
    <property type="component" value="Unassembled WGS sequence"/>
</dbReference>
<keyword evidence="1" id="KW-0175">Coiled coil</keyword>
<name>A0A365N0Z8_GIBIN</name>
<evidence type="ECO:0000313" key="4">
    <source>
        <dbReference type="Proteomes" id="UP000251714"/>
    </source>
</evidence>
<accession>A0A365N0Z8</accession>
<dbReference type="AlphaFoldDB" id="A0A365N0Z8"/>
<evidence type="ECO:0000313" key="3">
    <source>
        <dbReference type="EMBL" id="RKL32505.1"/>
    </source>
</evidence>
<dbReference type="EMBL" id="PKMI01000028">
    <property type="protein sequence ID" value="RBA14487.1"/>
    <property type="molecule type" value="Genomic_DNA"/>
</dbReference>
<gene>
    <name evidence="3" type="ORF">BFJ72_g10448</name>
    <name evidence="2" type="ORF">FPRO05_03279</name>
</gene>
<evidence type="ECO:0000313" key="5">
    <source>
        <dbReference type="Proteomes" id="UP000283569"/>
    </source>
</evidence>
<feature type="coiled-coil region" evidence="1">
    <location>
        <begin position="121"/>
        <end position="148"/>
    </location>
</feature>
<organism evidence="2 4">
    <name type="scientific">Gibberella intermedia</name>
    <name type="common">Bulb rot disease fungus</name>
    <name type="synonym">Fusarium proliferatum</name>
    <dbReference type="NCBI Taxonomy" id="948311"/>
    <lineage>
        <taxon>Eukaryota</taxon>
        <taxon>Fungi</taxon>
        <taxon>Dikarya</taxon>
        <taxon>Ascomycota</taxon>
        <taxon>Pezizomycotina</taxon>
        <taxon>Sordariomycetes</taxon>
        <taxon>Hypocreomycetidae</taxon>
        <taxon>Hypocreales</taxon>
        <taxon>Nectriaceae</taxon>
        <taxon>Fusarium</taxon>
        <taxon>Fusarium fujikuroi species complex</taxon>
    </lineage>
</organism>
<protein>
    <submittedName>
        <fullName evidence="2">Uncharacterized protein</fullName>
    </submittedName>
</protein>
<comment type="caution">
    <text evidence="2">The sequence shown here is derived from an EMBL/GenBank/DDBJ whole genome shotgun (WGS) entry which is preliminary data.</text>
</comment>